<evidence type="ECO:0000256" key="5">
    <source>
        <dbReference type="ARBA" id="ARBA00022747"/>
    </source>
</evidence>
<sequence>MDMEHDKPAKWSFTENTLSSADIARMAGVRPSAVSNWRNRENKNFPKPVDSKDGRPLFDYDEVAAWLTSNNIAFEDTRMEQAAWSFFDRWRNQADPMAMMSLLLWALCVRSTANSFHCETEWQAFLSKVDTEQSYTDACQQLVNSLLNAYDGNSTAAARLALTPPSEIEQLQPDELAELLHFANNLFALGSDKMNQLVSMMLERTIISQGRMNGEFGCPKSRVSVLLAKLAAAHINKHESGKQSIIAYDPACGILESLLQLGNIIDKDTNTQQPAVGDNQQSNSERIVEFHCADINIRTSTIAARRFLLANLTGISLDIHTQDCLVQDPSPRTRADVVVLETPFALRWEPNDMDLRWRYGMPTKNDSALAWVQDALAHLSDVGRAFVVTSGGPLFRTGSETDVRRALIAAGCVEAIIALPSNLYVNTAIPTFLWVLTPPNKTRDTVSMVSMTVESDAYGVQDKPIEWMEQALKWFAHGSLLPTRPLIARTVRSIELLGDPQVTLSPSQWLDADKQNPDEIELTYTQQQNALTPMNVLASKAFETLRQFDAQGLDCRDITTVRLGNIATIKQGDYKPERKSGYALHEQVTPEDVVTPDDVSAHQLRELDSTQDSEEGSRITATNDILLISGELAKAVVDESGGHRVHKNVHIVRLMDEERWNPQYVALMAEGTWNRDRQTPSIFVKGIRPAQLEIPALPLDQQNRVVAYARAVETLQQSAELYRSQLSTVTSAIRYGAAIGMNTRKQSRSDQEQ</sequence>
<dbReference type="GO" id="GO:0009007">
    <property type="term" value="F:site-specific DNA-methyltransferase (adenine-specific) activity"/>
    <property type="evidence" value="ECO:0007669"/>
    <property type="project" value="UniProtKB-EC"/>
</dbReference>
<dbReference type="InterPro" id="IPR003356">
    <property type="entry name" value="DNA_methylase_A-5"/>
</dbReference>
<keyword evidence="5" id="KW-0680">Restriction system</keyword>
<keyword evidence="4" id="KW-0949">S-adenosyl-L-methionine</keyword>
<evidence type="ECO:0000313" key="9">
    <source>
        <dbReference type="Proteomes" id="UP000234855"/>
    </source>
</evidence>
<dbReference type="GO" id="GO:0032259">
    <property type="term" value="P:methylation"/>
    <property type="evidence" value="ECO:0007669"/>
    <property type="project" value="UniProtKB-KW"/>
</dbReference>
<name>A0A2N5IVF0_9BIFI</name>
<dbReference type="InterPro" id="IPR051537">
    <property type="entry name" value="DNA_Adenine_Mtase"/>
</dbReference>
<comment type="caution">
    <text evidence="8">The sequence shown here is derived from an EMBL/GenBank/DDBJ whole genome shotgun (WGS) entry which is preliminary data.</text>
</comment>
<dbReference type="SUPFAM" id="SSF53335">
    <property type="entry name" value="S-adenosyl-L-methionine-dependent methyltransferases"/>
    <property type="match status" value="1"/>
</dbReference>
<dbReference type="PANTHER" id="PTHR42933">
    <property type="entry name" value="SLR6095 PROTEIN"/>
    <property type="match status" value="1"/>
</dbReference>
<organism evidence="8 9">
    <name type="scientific">Bifidobacterium imperatoris</name>
    <dbReference type="NCBI Taxonomy" id="2020965"/>
    <lineage>
        <taxon>Bacteria</taxon>
        <taxon>Bacillati</taxon>
        <taxon>Actinomycetota</taxon>
        <taxon>Actinomycetes</taxon>
        <taxon>Bifidobacteriales</taxon>
        <taxon>Bifidobacteriaceae</taxon>
        <taxon>Bifidobacterium</taxon>
    </lineage>
</organism>
<keyword evidence="2 8" id="KW-0489">Methyltransferase</keyword>
<proteinExistence type="predicted"/>
<dbReference type="Pfam" id="PF02384">
    <property type="entry name" value="N6_Mtase"/>
    <property type="match status" value="1"/>
</dbReference>
<gene>
    <name evidence="8" type="ORF">Tam1G_0091</name>
</gene>
<evidence type="ECO:0000256" key="4">
    <source>
        <dbReference type="ARBA" id="ARBA00022691"/>
    </source>
</evidence>
<dbReference type="EMBL" id="NMWV01000001">
    <property type="protein sequence ID" value="PLS25940.1"/>
    <property type="molecule type" value="Genomic_DNA"/>
</dbReference>
<keyword evidence="3" id="KW-0808">Transferase</keyword>
<dbReference type="AlphaFoldDB" id="A0A2N5IVF0"/>
<evidence type="ECO:0000256" key="3">
    <source>
        <dbReference type="ARBA" id="ARBA00022679"/>
    </source>
</evidence>
<evidence type="ECO:0000256" key="6">
    <source>
        <dbReference type="ARBA" id="ARBA00047942"/>
    </source>
</evidence>
<dbReference type="PANTHER" id="PTHR42933:SF3">
    <property type="entry name" value="TYPE I RESTRICTION ENZYME MJAVIII METHYLASE SUBUNIT"/>
    <property type="match status" value="1"/>
</dbReference>
<protein>
    <recommendedName>
        <fullName evidence="1">site-specific DNA-methyltransferase (adenine-specific)</fullName>
        <ecNumber evidence="1">2.1.1.72</ecNumber>
    </recommendedName>
</protein>
<evidence type="ECO:0000313" key="8">
    <source>
        <dbReference type="EMBL" id="PLS25940.1"/>
    </source>
</evidence>
<evidence type="ECO:0000256" key="2">
    <source>
        <dbReference type="ARBA" id="ARBA00022603"/>
    </source>
</evidence>
<dbReference type="GO" id="GO:0009307">
    <property type="term" value="P:DNA restriction-modification system"/>
    <property type="evidence" value="ECO:0007669"/>
    <property type="project" value="UniProtKB-KW"/>
</dbReference>
<dbReference type="GO" id="GO:0008170">
    <property type="term" value="F:N-methyltransferase activity"/>
    <property type="evidence" value="ECO:0007669"/>
    <property type="project" value="InterPro"/>
</dbReference>
<dbReference type="Proteomes" id="UP000234855">
    <property type="component" value="Unassembled WGS sequence"/>
</dbReference>
<evidence type="ECO:0000256" key="1">
    <source>
        <dbReference type="ARBA" id="ARBA00011900"/>
    </source>
</evidence>
<dbReference type="EC" id="2.1.1.72" evidence="1"/>
<dbReference type="InterPro" id="IPR029063">
    <property type="entry name" value="SAM-dependent_MTases_sf"/>
</dbReference>
<dbReference type="Gene3D" id="3.40.50.150">
    <property type="entry name" value="Vaccinia Virus protein VP39"/>
    <property type="match status" value="1"/>
</dbReference>
<accession>A0A2N5IVF0</accession>
<dbReference type="GO" id="GO:0003677">
    <property type="term" value="F:DNA binding"/>
    <property type="evidence" value="ECO:0007669"/>
    <property type="project" value="InterPro"/>
</dbReference>
<comment type="catalytic activity">
    <reaction evidence="6">
        <text>a 2'-deoxyadenosine in DNA + S-adenosyl-L-methionine = an N(6)-methyl-2'-deoxyadenosine in DNA + S-adenosyl-L-homocysteine + H(+)</text>
        <dbReference type="Rhea" id="RHEA:15197"/>
        <dbReference type="Rhea" id="RHEA-COMP:12418"/>
        <dbReference type="Rhea" id="RHEA-COMP:12419"/>
        <dbReference type="ChEBI" id="CHEBI:15378"/>
        <dbReference type="ChEBI" id="CHEBI:57856"/>
        <dbReference type="ChEBI" id="CHEBI:59789"/>
        <dbReference type="ChEBI" id="CHEBI:90615"/>
        <dbReference type="ChEBI" id="CHEBI:90616"/>
        <dbReference type="EC" id="2.1.1.72"/>
    </reaction>
</comment>
<reference evidence="8 9" key="1">
    <citation type="submission" date="2017-07" db="EMBL/GenBank/DDBJ databases">
        <title>Bifidobacterium novel species.</title>
        <authorList>
            <person name="Lugli G.A."/>
            <person name="Milani C."/>
            <person name="Duranti S."/>
            <person name="Mangifesta M."/>
        </authorList>
    </citation>
    <scope>NUCLEOTIDE SEQUENCE [LARGE SCALE GENOMIC DNA]</scope>
    <source>
        <strain evidence="8 9">45</strain>
    </source>
</reference>
<evidence type="ECO:0000259" key="7">
    <source>
        <dbReference type="Pfam" id="PF02384"/>
    </source>
</evidence>
<feature type="domain" description="DNA methylase adenine-specific" evidence="7">
    <location>
        <begin position="200"/>
        <end position="453"/>
    </location>
</feature>